<dbReference type="Proteomes" id="UP001218188">
    <property type="component" value="Unassembled WGS sequence"/>
</dbReference>
<evidence type="ECO:0000313" key="3">
    <source>
        <dbReference type="Proteomes" id="UP001218188"/>
    </source>
</evidence>
<comment type="caution">
    <text evidence="2">The sequence shown here is derived from an EMBL/GenBank/DDBJ whole genome shotgun (WGS) entry which is preliminary data.</text>
</comment>
<protein>
    <submittedName>
        <fullName evidence="2">Uncharacterized protein</fullName>
    </submittedName>
</protein>
<feature type="compositionally biased region" description="Polar residues" evidence="1">
    <location>
        <begin position="78"/>
        <end position="97"/>
    </location>
</feature>
<accession>A0AAD6SU83</accession>
<evidence type="ECO:0000256" key="1">
    <source>
        <dbReference type="SAM" id="MobiDB-lite"/>
    </source>
</evidence>
<dbReference type="AlphaFoldDB" id="A0AAD6SU83"/>
<reference evidence="2" key="1">
    <citation type="submission" date="2023-03" db="EMBL/GenBank/DDBJ databases">
        <title>Massive genome expansion in bonnet fungi (Mycena s.s.) driven by repeated elements and novel gene families across ecological guilds.</title>
        <authorList>
            <consortium name="Lawrence Berkeley National Laboratory"/>
            <person name="Harder C.B."/>
            <person name="Miyauchi S."/>
            <person name="Viragh M."/>
            <person name="Kuo A."/>
            <person name="Thoen E."/>
            <person name="Andreopoulos B."/>
            <person name="Lu D."/>
            <person name="Skrede I."/>
            <person name="Drula E."/>
            <person name="Henrissat B."/>
            <person name="Morin E."/>
            <person name="Kohler A."/>
            <person name="Barry K."/>
            <person name="LaButti K."/>
            <person name="Morin E."/>
            <person name="Salamov A."/>
            <person name="Lipzen A."/>
            <person name="Mereny Z."/>
            <person name="Hegedus B."/>
            <person name="Baldrian P."/>
            <person name="Stursova M."/>
            <person name="Weitz H."/>
            <person name="Taylor A."/>
            <person name="Grigoriev I.V."/>
            <person name="Nagy L.G."/>
            <person name="Martin F."/>
            <person name="Kauserud H."/>
        </authorList>
    </citation>
    <scope>NUCLEOTIDE SEQUENCE</scope>
    <source>
        <strain evidence="2">CBHHK200</strain>
    </source>
</reference>
<organism evidence="2 3">
    <name type="scientific">Mycena alexandri</name>
    <dbReference type="NCBI Taxonomy" id="1745969"/>
    <lineage>
        <taxon>Eukaryota</taxon>
        <taxon>Fungi</taxon>
        <taxon>Dikarya</taxon>
        <taxon>Basidiomycota</taxon>
        <taxon>Agaricomycotina</taxon>
        <taxon>Agaricomycetes</taxon>
        <taxon>Agaricomycetidae</taxon>
        <taxon>Agaricales</taxon>
        <taxon>Marasmiineae</taxon>
        <taxon>Mycenaceae</taxon>
        <taxon>Mycena</taxon>
    </lineage>
</organism>
<dbReference type="EMBL" id="JARJCM010000061">
    <property type="protein sequence ID" value="KAJ7033913.1"/>
    <property type="molecule type" value="Genomic_DNA"/>
</dbReference>
<keyword evidence="3" id="KW-1185">Reference proteome</keyword>
<evidence type="ECO:0000313" key="2">
    <source>
        <dbReference type="EMBL" id="KAJ7033913.1"/>
    </source>
</evidence>
<name>A0AAD6SU83_9AGAR</name>
<sequence length="186" mass="20317">MAGDVFKIAPSQTHSTHPIPHTHARTPYHTRKQSPAVSSPRAHKTCFPSSPPTQSNQRGNAARARRSRRATYTRATSQFPGNPRANSALSFSPPQSHCRQALPPRVRGRMGGGTILRVVVREEDAGVNLVAGLEFEAGEDDEMPASALERVFERDFEDGADNPTPDSIQELLESRLIVSDATPQID</sequence>
<feature type="compositionally biased region" description="Basic residues" evidence="1">
    <location>
        <begin position="20"/>
        <end position="32"/>
    </location>
</feature>
<gene>
    <name evidence="2" type="ORF">C8F04DRAFT_1103187</name>
</gene>
<feature type="region of interest" description="Disordered" evidence="1">
    <location>
        <begin position="1"/>
        <end position="97"/>
    </location>
</feature>
<proteinExistence type="predicted"/>